<dbReference type="InterPro" id="IPR002223">
    <property type="entry name" value="Kunitz_BPTI"/>
</dbReference>
<evidence type="ECO:0000313" key="3">
    <source>
        <dbReference type="Proteomes" id="UP000054047"/>
    </source>
</evidence>
<dbReference type="GO" id="GO:0004867">
    <property type="term" value="F:serine-type endopeptidase inhibitor activity"/>
    <property type="evidence" value="ECO:0007669"/>
    <property type="project" value="InterPro"/>
</dbReference>
<evidence type="ECO:0000259" key="1">
    <source>
        <dbReference type="SMART" id="SM00131"/>
    </source>
</evidence>
<dbReference type="SMART" id="SM00131">
    <property type="entry name" value="KU"/>
    <property type="match status" value="1"/>
</dbReference>
<dbReference type="Pfam" id="PF00014">
    <property type="entry name" value="Kunitz_BPTI"/>
    <property type="match status" value="1"/>
</dbReference>
<protein>
    <submittedName>
        <fullName evidence="2">Kunitz/Bovine pancreatic trypsin inhibitor domain protein</fullName>
    </submittedName>
</protein>
<dbReference type="OrthoDB" id="4473401at2759"/>
<accession>A0A0C2C468</accession>
<dbReference type="InterPro" id="IPR036880">
    <property type="entry name" value="Kunitz_BPTI_sf"/>
</dbReference>
<name>A0A0C2C468_9BILA</name>
<dbReference type="AlphaFoldDB" id="A0A0C2C468"/>
<proteinExistence type="predicted"/>
<dbReference type="EMBL" id="KN747669">
    <property type="protein sequence ID" value="KIH51093.1"/>
    <property type="molecule type" value="Genomic_DNA"/>
</dbReference>
<dbReference type="Gene3D" id="4.10.410.10">
    <property type="entry name" value="Pancreatic trypsin inhibitor Kunitz domain"/>
    <property type="match status" value="1"/>
</dbReference>
<organism evidence="2 3">
    <name type="scientific">Ancylostoma duodenale</name>
    <dbReference type="NCBI Taxonomy" id="51022"/>
    <lineage>
        <taxon>Eukaryota</taxon>
        <taxon>Metazoa</taxon>
        <taxon>Ecdysozoa</taxon>
        <taxon>Nematoda</taxon>
        <taxon>Chromadorea</taxon>
        <taxon>Rhabditida</taxon>
        <taxon>Rhabditina</taxon>
        <taxon>Rhabditomorpha</taxon>
        <taxon>Strongyloidea</taxon>
        <taxon>Ancylostomatidae</taxon>
        <taxon>Ancylostomatinae</taxon>
        <taxon>Ancylostoma</taxon>
    </lineage>
</organism>
<evidence type="ECO:0000313" key="2">
    <source>
        <dbReference type="EMBL" id="KIH51093.1"/>
    </source>
</evidence>
<sequence length="72" mass="7640">MRMGKYISLHHSACFATTTPEIAGVCQPMRHRGCGGNENKFDSAAKCKEQCIEKKGKAKVSSSPGKGANLVG</sequence>
<dbReference type="SUPFAM" id="SSF57362">
    <property type="entry name" value="BPTI-like"/>
    <property type="match status" value="1"/>
</dbReference>
<reference evidence="2 3" key="1">
    <citation type="submission" date="2013-12" db="EMBL/GenBank/DDBJ databases">
        <title>Draft genome of the parsitic nematode Ancylostoma duodenale.</title>
        <authorList>
            <person name="Mitreva M."/>
        </authorList>
    </citation>
    <scope>NUCLEOTIDE SEQUENCE [LARGE SCALE GENOMIC DNA]</scope>
    <source>
        <strain evidence="2 3">Zhejiang</strain>
    </source>
</reference>
<keyword evidence="3" id="KW-1185">Reference proteome</keyword>
<dbReference type="Proteomes" id="UP000054047">
    <property type="component" value="Unassembled WGS sequence"/>
</dbReference>
<feature type="domain" description="BPTI/Kunitz inhibitor" evidence="1">
    <location>
        <begin position="12"/>
        <end position="52"/>
    </location>
</feature>
<gene>
    <name evidence="2" type="ORF">ANCDUO_18823</name>
</gene>